<feature type="region of interest" description="Disordered" evidence="1">
    <location>
        <begin position="403"/>
        <end position="426"/>
    </location>
</feature>
<feature type="compositionally biased region" description="Acidic residues" evidence="1">
    <location>
        <begin position="111"/>
        <end position="121"/>
    </location>
</feature>
<evidence type="ECO:0000256" key="1">
    <source>
        <dbReference type="SAM" id="MobiDB-lite"/>
    </source>
</evidence>
<proteinExistence type="predicted"/>
<dbReference type="Proteomes" id="UP000305067">
    <property type="component" value="Unassembled WGS sequence"/>
</dbReference>
<reference evidence="2 3" key="1">
    <citation type="journal article" date="2019" name="Nat. Ecol. Evol.">
        <title>Megaphylogeny resolves global patterns of mushroom evolution.</title>
        <authorList>
            <person name="Varga T."/>
            <person name="Krizsan K."/>
            <person name="Foldi C."/>
            <person name="Dima B."/>
            <person name="Sanchez-Garcia M."/>
            <person name="Sanchez-Ramirez S."/>
            <person name="Szollosi G.J."/>
            <person name="Szarkandi J.G."/>
            <person name="Papp V."/>
            <person name="Albert L."/>
            <person name="Andreopoulos W."/>
            <person name="Angelini C."/>
            <person name="Antonin V."/>
            <person name="Barry K.W."/>
            <person name="Bougher N.L."/>
            <person name="Buchanan P."/>
            <person name="Buyck B."/>
            <person name="Bense V."/>
            <person name="Catcheside P."/>
            <person name="Chovatia M."/>
            <person name="Cooper J."/>
            <person name="Damon W."/>
            <person name="Desjardin D."/>
            <person name="Finy P."/>
            <person name="Geml J."/>
            <person name="Haridas S."/>
            <person name="Hughes K."/>
            <person name="Justo A."/>
            <person name="Karasinski D."/>
            <person name="Kautmanova I."/>
            <person name="Kiss B."/>
            <person name="Kocsube S."/>
            <person name="Kotiranta H."/>
            <person name="LaButti K.M."/>
            <person name="Lechner B.E."/>
            <person name="Liimatainen K."/>
            <person name="Lipzen A."/>
            <person name="Lukacs Z."/>
            <person name="Mihaltcheva S."/>
            <person name="Morgado L.N."/>
            <person name="Niskanen T."/>
            <person name="Noordeloos M.E."/>
            <person name="Ohm R.A."/>
            <person name="Ortiz-Santana B."/>
            <person name="Ovrebo C."/>
            <person name="Racz N."/>
            <person name="Riley R."/>
            <person name="Savchenko A."/>
            <person name="Shiryaev A."/>
            <person name="Soop K."/>
            <person name="Spirin V."/>
            <person name="Szebenyi C."/>
            <person name="Tomsovsky M."/>
            <person name="Tulloss R.E."/>
            <person name="Uehling J."/>
            <person name="Grigoriev I.V."/>
            <person name="Vagvolgyi C."/>
            <person name="Papp T."/>
            <person name="Martin F.M."/>
            <person name="Miettinen O."/>
            <person name="Hibbett D.S."/>
            <person name="Nagy L.G."/>
        </authorList>
    </citation>
    <scope>NUCLEOTIDE SEQUENCE [LARGE SCALE GENOMIC DNA]</scope>
    <source>
        <strain evidence="2 3">CBS 309.79</strain>
    </source>
</reference>
<sequence length="426" mass="46762">MSDHRMSSHSPQGGSRTPQYSNTPSYRAGDSSPPSRRSHNESTYRAPPSPGAYSGTGALTPADHDDVNIEGDDERYPRSPVYHSPVASPRARSSTPPVAVPTKRARRVIFSDDEDGDEPPEEAAAPPPKKKRFKPTTSSSSSSKQKKRRERERESSEDDLADDVWPSDADIDVDVEIEAAISSAGDGESDYENSDRGRGKKGGKKATPAKAGKAKQTTTKKPSKAEPKKGLTARGSVKSLLDTPDTQPTSSASTPASTSTSTKENAVKRKLPTIKKNKSGTGPESQPRPSPLSKPTDHLGAINRKVVADREIAKDLDLRDPNALKSLMQAMPRARGREKDERQQENNRNRAEYQKKMVQDYKPTFDLQAQRERIQAFEARLLKVQSDIALPNVLGAKMRQVYNAKERERERSAAGLEEEEEGEVPE</sequence>
<organism evidence="2 3">
    <name type="scientific">Pterulicium gracile</name>
    <dbReference type="NCBI Taxonomy" id="1884261"/>
    <lineage>
        <taxon>Eukaryota</taxon>
        <taxon>Fungi</taxon>
        <taxon>Dikarya</taxon>
        <taxon>Basidiomycota</taxon>
        <taxon>Agaricomycotina</taxon>
        <taxon>Agaricomycetes</taxon>
        <taxon>Agaricomycetidae</taxon>
        <taxon>Agaricales</taxon>
        <taxon>Pleurotineae</taxon>
        <taxon>Pterulaceae</taxon>
        <taxon>Pterulicium</taxon>
    </lineage>
</organism>
<feature type="compositionally biased region" description="Low complexity" evidence="1">
    <location>
        <begin position="205"/>
        <end position="220"/>
    </location>
</feature>
<feature type="compositionally biased region" description="Polar residues" evidence="1">
    <location>
        <begin position="8"/>
        <end position="25"/>
    </location>
</feature>
<keyword evidence="3" id="KW-1185">Reference proteome</keyword>
<feature type="compositionally biased region" description="Basic and acidic residues" evidence="1">
    <location>
        <begin position="306"/>
        <end position="322"/>
    </location>
</feature>
<feature type="compositionally biased region" description="Basic residues" evidence="1">
    <location>
        <begin position="268"/>
        <end position="278"/>
    </location>
</feature>
<evidence type="ECO:0000313" key="3">
    <source>
        <dbReference type="Proteomes" id="UP000305067"/>
    </source>
</evidence>
<dbReference type="OrthoDB" id="3362703at2759"/>
<gene>
    <name evidence="2" type="ORF">BDV98DRAFT_601890</name>
</gene>
<evidence type="ECO:0000313" key="2">
    <source>
        <dbReference type="EMBL" id="TFL04422.1"/>
    </source>
</evidence>
<feature type="compositionally biased region" description="Low complexity" evidence="1">
    <location>
        <begin position="242"/>
        <end position="262"/>
    </location>
</feature>
<feature type="compositionally biased region" description="Acidic residues" evidence="1">
    <location>
        <begin position="416"/>
        <end position="426"/>
    </location>
</feature>
<dbReference type="EMBL" id="ML178818">
    <property type="protein sequence ID" value="TFL04422.1"/>
    <property type="molecule type" value="Genomic_DNA"/>
</dbReference>
<feature type="compositionally biased region" description="Basic and acidic residues" evidence="1">
    <location>
        <begin position="335"/>
        <end position="357"/>
    </location>
</feature>
<feature type="region of interest" description="Disordered" evidence="1">
    <location>
        <begin position="1"/>
        <end position="357"/>
    </location>
</feature>
<name>A0A5C3QRD3_9AGAR</name>
<dbReference type="AlphaFoldDB" id="A0A5C3QRD3"/>
<accession>A0A5C3QRD3</accession>
<protein>
    <submittedName>
        <fullName evidence="2">Uncharacterized protein</fullName>
    </submittedName>
</protein>